<dbReference type="GO" id="GO:0016757">
    <property type="term" value="F:glycosyltransferase activity"/>
    <property type="evidence" value="ECO:0007669"/>
    <property type="project" value="TreeGrafter"/>
</dbReference>
<evidence type="ECO:0000256" key="1">
    <source>
        <dbReference type="ARBA" id="ARBA00022679"/>
    </source>
</evidence>
<evidence type="ECO:0000313" key="3">
    <source>
        <dbReference type="Proteomes" id="UP000594621"/>
    </source>
</evidence>
<accession>A0A7S9GZ56</accession>
<dbReference type="RefSeq" id="WP_195799872.1">
    <property type="nucleotide sequence ID" value="NZ_CP061379.1"/>
</dbReference>
<dbReference type="EMBL" id="CP061379">
    <property type="protein sequence ID" value="QPF90280.1"/>
    <property type="molecule type" value="Genomic_DNA"/>
</dbReference>
<dbReference type="PANTHER" id="PTHR46401">
    <property type="entry name" value="GLYCOSYLTRANSFERASE WBBK-RELATED"/>
    <property type="match status" value="1"/>
</dbReference>
<dbReference type="KEGG" id="bcou:IC761_27835"/>
<reference evidence="2 3" key="1">
    <citation type="submission" date="2020-09" db="EMBL/GenBank/DDBJ databases">
        <title>Complete genomes of bradyrhizobia occurring on native shrubby legumes in Australia.</title>
        <authorList>
            <person name="Lafay B."/>
        </authorList>
    </citation>
    <scope>NUCLEOTIDE SEQUENCE [LARGE SCALE GENOMIC DNA]</scope>
    <source>
        <strain evidence="2 3">BDV5040</strain>
    </source>
</reference>
<dbReference type="CDD" id="cd03801">
    <property type="entry name" value="GT4_PimA-like"/>
    <property type="match status" value="1"/>
</dbReference>
<dbReference type="GO" id="GO:0009103">
    <property type="term" value="P:lipopolysaccharide biosynthetic process"/>
    <property type="evidence" value="ECO:0007669"/>
    <property type="project" value="TreeGrafter"/>
</dbReference>
<protein>
    <submittedName>
        <fullName evidence="2">Glycosyltransferase</fullName>
    </submittedName>
</protein>
<proteinExistence type="predicted"/>
<evidence type="ECO:0000313" key="2">
    <source>
        <dbReference type="EMBL" id="QPF90280.1"/>
    </source>
</evidence>
<dbReference type="Proteomes" id="UP000594621">
    <property type="component" value="Chromosome"/>
</dbReference>
<gene>
    <name evidence="2" type="ORF">IC761_27835</name>
</gene>
<dbReference type="PANTHER" id="PTHR46401:SF2">
    <property type="entry name" value="GLYCOSYLTRANSFERASE WBBK-RELATED"/>
    <property type="match status" value="1"/>
</dbReference>
<name>A0A7S9GZ56_9BRAD</name>
<sequence>MKSLIITPTYPPMEGRDVHAIYKRLRMFVHTLSEMSDCVTMLHFVEPGAPELEQDSRQLDHAQSDYWGTSVRVKLVVKRKQPIPWWQHLRSPFSILSRPRFFPYVGDDQVAAIVSELEERPDLVLAHRITAIAPLFRIKHNDVPVFFDLDDVEHKVKIRSSLASGTMLSKLFNLIQVPGIYFGERKAASIAELTFVCSELDRRYLDRLGWREKVQSIPNALPIPQNVASQPPTAPVVLFLGNYEYPPNAMAAERLISNIWPRIINARPTACLTIAGNRPDLIPAYHRQVAGVEYTGVVDDLGRLYQRSRVICCPISIAGGTRVKLVEAAGYAKPMVSTAIGAEGLGMTDNVEILIRDSDDGIADACSQLIDDAELCARLGSAAREKAMATYDVVHAKRKIRDLIAQRVPGRS</sequence>
<dbReference type="AlphaFoldDB" id="A0A7S9GZ56"/>
<organism evidence="2 3">
    <name type="scientific">Bradyrhizobium commune</name>
    <dbReference type="NCBI Taxonomy" id="83627"/>
    <lineage>
        <taxon>Bacteria</taxon>
        <taxon>Pseudomonadati</taxon>
        <taxon>Pseudomonadota</taxon>
        <taxon>Alphaproteobacteria</taxon>
        <taxon>Hyphomicrobiales</taxon>
        <taxon>Nitrobacteraceae</taxon>
        <taxon>Bradyrhizobium</taxon>
    </lineage>
</organism>
<dbReference type="SUPFAM" id="SSF53756">
    <property type="entry name" value="UDP-Glycosyltransferase/glycogen phosphorylase"/>
    <property type="match status" value="1"/>
</dbReference>
<keyword evidence="3" id="KW-1185">Reference proteome</keyword>
<dbReference type="Pfam" id="PF13692">
    <property type="entry name" value="Glyco_trans_1_4"/>
    <property type="match status" value="1"/>
</dbReference>
<dbReference type="Gene3D" id="3.40.50.2000">
    <property type="entry name" value="Glycogen Phosphorylase B"/>
    <property type="match status" value="2"/>
</dbReference>
<keyword evidence="1 2" id="KW-0808">Transferase</keyword>